<feature type="active site" description="Proton acceptor" evidence="2">
    <location>
        <position position="104"/>
    </location>
</feature>
<dbReference type="NCBIfam" id="NF001924">
    <property type="entry name" value="PRK00702.1"/>
    <property type="match status" value="1"/>
</dbReference>
<dbReference type="EC" id="5.3.1.6" evidence="2"/>
<dbReference type="HAMAP" id="MF_00170">
    <property type="entry name" value="Rib_5P_isom_A"/>
    <property type="match status" value="1"/>
</dbReference>
<dbReference type="InterPro" id="IPR037171">
    <property type="entry name" value="NagB/RpiA_transferase-like"/>
</dbReference>
<evidence type="ECO:0000256" key="1">
    <source>
        <dbReference type="ARBA" id="ARBA00023235"/>
    </source>
</evidence>
<keyword evidence="4" id="KW-1185">Reference proteome</keyword>
<dbReference type="Proteomes" id="UP001243286">
    <property type="component" value="Unassembled WGS sequence"/>
</dbReference>
<feature type="binding site" evidence="2">
    <location>
        <begin position="95"/>
        <end position="98"/>
    </location>
    <ligand>
        <name>substrate</name>
    </ligand>
</feature>
<gene>
    <name evidence="2 3" type="primary">rpiA</name>
    <name evidence="3" type="ORF">QK289_04730</name>
</gene>
<accession>A0ABT6R027</accession>
<dbReference type="InterPro" id="IPR004788">
    <property type="entry name" value="Ribose5P_isomerase_type_A"/>
</dbReference>
<dbReference type="GO" id="GO:0004751">
    <property type="term" value="F:ribose-5-phosphate isomerase activity"/>
    <property type="evidence" value="ECO:0007669"/>
    <property type="project" value="UniProtKB-EC"/>
</dbReference>
<dbReference type="PANTHER" id="PTHR11934:SF0">
    <property type="entry name" value="RIBOSE-5-PHOSPHATE ISOMERASE"/>
    <property type="match status" value="1"/>
</dbReference>
<reference evidence="3 4" key="1">
    <citation type="submission" date="2023-04" db="EMBL/GenBank/DDBJ databases">
        <title>Antarctic isolates genomes.</title>
        <authorList>
            <person name="Dimov S.G."/>
        </authorList>
    </citation>
    <scope>NUCLEOTIDE SEQUENCE [LARGE SCALE GENOMIC DNA]</scope>
    <source>
        <strain evidence="3 4">AL19</strain>
    </source>
</reference>
<dbReference type="EMBL" id="JASBQV010000004">
    <property type="protein sequence ID" value="MDI3234305.1"/>
    <property type="molecule type" value="Genomic_DNA"/>
</dbReference>
<keyword evidence="1 2" id="KW-0413">Isomerase</keyword>
<dbReference type="CDD" id="cd01398">
    <property type="entry name" value="RPI_A"/>
    <property type="match status" value="1"/>
</dbReference>
<organism evidence="3 4">
    <name type="scientific">Exiguobacterium antarcticum</name>
    <dbReference type="NCBI Taxonomy" id="132920"/>
    <lineage>
        <taxon>Bacteria</taxon>
        <taxon>Bacillati</taxon>
        <taxon>Bacillota</taxon>
        <taxon>Bacilli</taxon>
        <taxon>Bacillales</taxon>
        <taxon>Bacillales Family XII. Incertae Sedis</taxon>
        <taxon>Exiguobacterium</taxon>
    </lineage>
</organism>
<dbReference type="SUPFAM" id="SSF75445">
    <property type="entry name" value="D-ribose-5-phosphate isomerase (RpiA), lid domain"/>
    <property type="match status" value="1"/>
</dbReference>
<comment type="similarity">
    <text evidence="2">Belongs to the ribose 5-phosphate isomerase family.</text>
</comment>
<proteinExistence type="inferred from homology"/>
<dbReference type="SUPFAM" id="SSF100950">
    <property type="entry name" value="NagB/RpiA/CoA transferase-like"/>
    <property type="match status" value="1"/>
</dbReference>
<dbReference type="Gene3D" id="3.40.50.1360">
    <property type="match status" value="1"/>
</dbReference>
<feature type="binding site" evidence="2">
    <location>
        <position position="122"/>
    </location>
    <ligand>
        <name>substrate</name>
    </ligand>
</feature>
<name>A0ABT6R027_9BACL</name>
<evidence type="ECO:0000313" key="4">
    <source>
        <dbReference type="Proteomes" id="UP001243286"/>
    </source>
</evidence>
<comment type="function">
    <text evidence="2">Catalyzes the reversible conversion of ribose-5-phosphate to ribulose 5-phosphate.</text>
</comment>
<dbReference type="RefSeq" id="WP_014970128.1">
    <property type="nucleotide sequence ID" value="NZ_JASBQV010000004.1"/>
</dbReference>
<evidence type="ECO:0000256" key="2">
    <source>
        <dbReference type="HAMAP-Rule" id="MF_00170"/>
    </source>
</evidence>
<feature type="binding site" evidence="2">
    <location>
        <begin position="82"/>
        <end position="85"/>
    </location>
    <ligand>
        <name>substrate</name>
    </ligand>
</feature>
<dbReference type="InterPro" id="IPR020672">
    <property type="entry name" value="Ribose5P_isomerase_typA_subgr"/>
</dbReference>
<dbReference type="Gene3D" id="3.30.70.260">
    <property type="match status" value="1"/>
</dbReference>
<protein>
    <recommendedName>
        <fullName evidence="2">Ribose-5-phosphate isomerase A</fullName>
        <ecNumber evidence="2">5.3.1.6</ecNumber>
    </recommendedName>
    <alternativeName>
        <fullName evidence="2">Phosphoriboisomerase A</fullName>
        <shortName evidence="2">PRI</shortName>
    </alternativeName>
</protein>
<dbReference type="NCBIfam" id="TIGR00021">
    <property type="entry name" value="rpiA"/>
    <property type="match status" value="1"/>
</dbReference>
<comment type="subunit">
    <text evidence="2">Homodimer.</text>
</comment>
<sequence>MYEQEKRLLAEAALKHVKNGMVLGLGTGSTTRLFIEVLGNWVQDGGQIQGVATSDATAEQAKQLNIPLLSLEEATHIDLVIDGIDQIDRQFQVLKGGGGALFREKVVALMSREVLYLADASKFVHHLSGPLPVEVEPFAGPYVEQRLQEKHLVFTLRQQDGQLFVTDGGHLIIDVDLERIQDVRHFAQELKGWSGVVETGYFERQPDHVLTVEQGNVRQLAHPNLRDGGGLV</sequence>
<comment type="caution">
    <text evidence="3">The sequence shown here is derived from an EMBL/GenBank/DDBJ whole genome shotgun (WGS) entry which is preliminary data.</text>
</comment>
<feature type="binding site" evidence="2">
    <location>
        <begin position="27"/>
        <end position="30"/>
    </location>
    <ligand>
        <name>substrate</name>
    </ligand>
</feature>
<comment type="catalytic activity">
    <reaction evidence="2">
        <text>aldehydo-D-ribose 5-phosphate = D-ribulose 5-phosphate</text>
        <dbReference type="Rhea" id="RHEA:14657"/>
        <dbReference type="ChEBI" id="CHEBI:58121"/>
        <dbReference type="ChEBI" id="CHEBI:58273"/>
        <dbReference type="EC" id="5.3.1.6"/>
    </reaction>
</comment>
<dbReference type="PANTHER" id="PTHR11934">
    <property type="entry name" value="RIBOSE-5-PHOSPHATE ISOMERASE"/>
    <property type="match status" value="1"/>
</dbReference>
<evidence type="ECO:0000313" key="3">
    <source>
        <dbReference type="EMBL" id="MDI3234305.1"/>
    </source>
</evidence>
<dbReference type="Pfam" id="PF06026">
    <property type="entry name" value="Rib_5-P_isom_A"/>
    <property type="match status" value="1"/>
</dbReference>
<comment type="pathway">
    <text evidence="2">Carbohydrate degradation; pentose phosphate pathway; D-ribose 5-phosphate from D-ribulose 5-phosphate (non-oxidative stage): step 1/1.</text>
</comment>